<accession>A0AAD3T3U4</accession>
<sequence length="109" mass="11459">MSVCSRLLGALAPAAMLVASVWCAYVHLGILLHSEGLGAVVFLLVLLFFSVYPIVTIMNTSIFVGSLLLSFWEGFVAAASVNTGVRHWFYASCGGSDGFNLAAAIAAML</sequence>
<evidence type="ECO:0000256" key="1">
    <source>
        <dbReference type="SAM" id="Phobius"/>
    </source>
</evidence>
<dbReference type="Proteomes" id="UP001279734">
    <property type="component" value="Unassembled WGS sequence"/>
</dbReference>
<keyword evidence="1" id="KW-1133">Transmembrane helix</keyword>
<keyword evidence="1" id="KW-0812">Transmembrane</keyword>
<protein>
    <submittedName>
        <fullName evidence="2">Uncharacterized protein</fullName>
    </submittedName>
</protein>
<keyword evidence="3" id="KW-1185">Reference proteome</keyword>
<proteinExistence type="predicted"/>
<evidence type="ECO:0000313" key="2">
    <source>
        <dbReference type="EMBL" id="GMH22132.1"/>
    </source>
</evidence>
<feature type="transmembrane region" description="Helical" evidence="1">
    <location>
        <begin position="39"/>
        <end position="55"/>
    </location>
</feature>
<dbReference type="EMBL" id="BSYO01000024">
    <property type="protein sequence ID" value="GMH22132.1"/>
    <property type="molecule type" value="Genomic_DNA"/>
</dbReference>
<feature type="transmembrane region" description="Helical" evidence="1">
    <location>
        <begin position="62"/>
        <end position="81"/>
    </location>
</feature>
<name>A0AAD3T3U4_NEPGR</name>
<gene>
    <name evidence="2" type="ORF">Nepgr_023975</name>
</gene>
<comment type="caution">
    <text evidence="2">The sequence shown here is derived from an EMBL/GenBank/DDBJ whole genome shotgun (WGS) entry which is preliminary data.</text>
</comment>
<organism evidence="2 3">
    <name type="scientific">Nepenthes gracilis</name>
    <name type="common">Slender pitcher plant</name>
    <dbReference type="NCBI Taxonomy" id="150966"/>
    <lineage>
        <taxon>Eukaryota</taxon>
        <taxon>Viridiplantae</taxon>
        <taxon>Streptophyta</taxon>
        <taxon>Embryophyta</taxon>
        <taxon>Tracheophyta</taxon>
        <taxon>Spermatophyta</taxon>
        <taxon>Magnoliopsida</taxon>
        <taxon>eudicotyledons</taxon>
        <taxon>Gunneridae</taxon>
        <taxon>Pentapetalae</taxon>
        <taxon>Caryophyllales</taxon>
        <taxon>Nepenthaceae</taxon>
        <taxon>Nepenthes</taxon>
    </lineage>
</organism>
<evidence type="ECO:0000313" key="3">
    <source>
        <dbReference type="Proteomes" id="UP001279734"/>
    </source>
</evidence>
<keyword evidence="1" id="KW-0472">Membrane</keyword>
<reference evidence="2" key="1">
    <citation type="submission" date="2023-05" db="EMBL/GenBank/DDBJ databases">
        <title>Nepenthes gracilis genome sequencing.</title>
        <authorList>
            <person name="Fukushima K."/>
        </authorList>
    </citation>
    <scope>NUCLEOTIDE SEQUENCE</scope>
    <source>
        <strain evidence="2">SING2019-196</strain>
    </source>
</reference>
<dbReference type="AlphaFoldDB" id="A0AAD3T3U4"/>